<evidence type="ECO:0000256" key="3">
    <source>
        <dbReference type="ARBA" id="ARBA00022692"/>
    </source>
</evidence>
<feature type="domain" description="EamA" evidence="8">
    <location>
        <begin position="7"/>
        <end position="136"/>
    </location>
</feature>
<feature type="transmembrane region" description="Helical" evidence="6">
    <location>
        <begin position="123"/>
        <end position="142"/>
    </location>
</feature>
<feature type="signal peptide" evidence="7">
    <location>
        <begin position="1"/>
        <end position="25"/>
    </location>
</feature>
<feature type="transmembrane region" description="Helical" evidence="6">
    <location>
        <begin position="184"/>
        <end position="202"/>
    </location>
</feature>
<keyword evidence="2" id="KW-1003">Cell membrane</keyword>
<dbReference type="Pfam" id="PF00892">
    <property type="entry name" value="EamA"/>
    <property type="match status" value="2"/>
</dbReference>
<evidence type="ECO:0000256" key="1">
    <source>
        <dbReference type="ARBA" id="ARBA00004651"/>
    </source>
</evidence>
<feature type="transmembrane region" description="Helical" evidence="6">
    <location>
        <begin position="35"/>
        <end position="53"/>
    </location>
</feature>
<feature type="transmembrane region" description="Helical" evidence="6">
    <location>
        <begin position="270"/>
        <end position="286"/>
    </location>
</feature>
<dbReference type="SUPFAM" id="SSF103481">
    <property type="entry name" value="Multidrug resistance efflux transporter EmrE"/>
    <property type="match status" value="2"/>
</dbReference>
<dbReference type="STRING" id="1167006.UWK_01492"/>
<dbReference type="InterPro" id="IPR037185">
    <property type="entry name" value="EmrE-like"/>
</dbReference>
<dbReference type="KEGG" id="dsf:UWK_01492"/>
<keyword evidence="3 6" id="KW-0812">Transmembrane</keyword>
<feature type="transmembrane region" description="Helical" evidence="6">
    <location>
        <begin position="65"/>
        <end position="86"/>
    </location>
</feature>
<dbReference type="RefSeq" id="WP_015403743.1">
    <property type="nucleotide sequence ID" value="NC_020304.1"/>
</dbReference>
<proteinExistence type="predicted"/>
<dbReference type="InterPro" id="IPR050638">
    <property type="entry name" value="AA-Vitamin_Transporters"/>
</dbReference>
<keyword evidence="7" id="KW-0732">Signal</keyword>
<feature type="transmembrane region" description="Helical" evidence="6">
    <location>
        <begin position="154"/>
        <end position="172"/>
    </location>
</feature>
<dbReference type="EMBL" id="CP003985">
    <property type="protein sequence ID" value="AGF78052.1"/>
    <property type="molecule type" value="Genomic_DNA"/>
</dbReference>
<evidence type="ECO:0000313" key="10">
    <source>
        <dbReference type="Proteomes" id="UP000011721"/>
    </source>
</evidence>
<protein>
    <submittedName>
        <fullName evidence="9">EamA-like transporter family</fullName>
    </submittedName>
</protein>
<dbReference type="GO" id="GO:0005886">
    <property type="term" value="C:plasma membrane"/>
    <property type="evidence" value="ECO:0007669"/>
    <property type="project" value="UniProtKB-SubCell"/>
</dbReference>
<evidence type="ECO:0000256" key="5">
    <source>
        <dbReference type="ARBA" id="ARBA00023136"/>
    </source>
</evidence>
<sequence>MRSLKVHLLMFICAAIVSGSFPVVAAISHALDPIVLTLIRFALATIVFAPIVWVRYSFVISPGTFFRYSLISATLVFFFWCMFLSLRYTTALSSSAIYTIVPGLAGVYAMLINKERLGRARLIALFLGIAGALWIIFKGDVALLAEFSWNRGDLIFLAGCFFVGLYGPLVGLFHRGEPMLQMSFWIMFTGTLWLLLLAGSRLSDVSWASVSLEVWTGIVYLAVFSTSITFFLTQYSILFLGPTRVMAYSYLNPAFVLVLDLFFYGTWPGVRILPGVLIVLAAMVVVQRMKSPGK</sequence>
<evidence type="ECO:0000259" key="8">
    <source>
        <dbReference type="Pfam" id="PF00892"/>
    </source>
</evidence>
<evidence type="ECO:0000256" key="4">
    <source>
        <dbReference type="ARBA" id="ARBA00022989"/>
    </source>
</evidence>
<keyword evidence="4 6" id="KW-1133">Transmembrane helix</keyword>
<feature type="transmembrane region" description="Helical" evidence="6">
    <location>
        <begin position="214"/>
        <end position="233"/>
    </location>
</feature>
<name>M1P8S8_DESSD</name>
<dbReference type="InterPro" id="IPR000620">
    <property type="entry name" value="EamA_dom"/>
</dbReference>
<evidence type="ECO:0000256" key="2">
    <source>
        <dbReference type="ARBA" id="ARBA00022475"/>
    </source>
</evidence>
<dbReference type="Proteomes" id="UP000011721">
    <property type="component" value="Chromosome"/>
</dbReference>
<evidence type="ECO:0000256" key="7">
    <source>
        <dbReference type="SAM" id="SignalP"/>
    </source>
</evidence>
<evidence type="ECO:0000313" key="9">
    <source>
        <dbReference type="EMBL" id="AGF78052.1"/>
    </source>
</evidence>
<dbReference type="PANTHER" id="PTHR32322:SF18">
    <property type="entry name" value="S-ADENOSYLMETHIONINE_S-ADENOSYLHOMOCYSTEINE TRANSPORTER"/>
    <property type="match status" value="1"/>
</dbReference>
<dbReference type="eggNOG" id="COG0697">
    <property type="taxonomic scope" value="Bacteria"/>
</dbReference>
<gene>
    <name evidence="9" type="ordered locus">UWK_01492</name>
</gene>
<evidence type="ECO:0000256" key="6">
    <source>
        <dbReference type="SAM" id="Phobius"/>
    </source>
</evidence>
<dbReference type="PANTHER" id="PTHR32322">
    <property type="entry name" value="INNER MEMBRANE TRANSPORTER"/>
    <property type="match status" value="1"/>
</dbReference>
<accession>M1P8S8</accession>
<dbReference type="OrthoDB" id="5338957at2"/>
<feature type="transmembrane region" description="Helical" evidence="6">
    <location>
        <begin position="245"/>
        <end position="264"/>
    </location>
</feature>
<dbReference type="HOGENOM" id="CLU_033863_14_1_7"/>
<dbReference type="AlphaFoldDB" id="M1P8S8"/>
<feature type="domain" description="EamA" evidence="8">
    <location>
        <begin position="151"/>
        <end position="286"/>
    </location>
</feature>
<reference evidence="10" key="1">
    <citation type="journal article" date="2013" name="Stand. Genomic Sci.">
        <title>Complete genome sequence of Desulfocapsa sulfexigens, a marine deltaproteobacterium specialized in disproportionating inorganic sulfur compounds.</title>
        <authorList>
            <person name="Finster K.W."/>
            <person name="Kjeldsen K.U."/>
            <person name="Kube M."/>
            <person name="Reinhardt R."/>
            <person name="Mussmann M."/>
            <person name="Amann R."/>
            <person name="Schreiber L."/>
        </authorList>
    </citation>
    <scope>NUCLEOTIDE SEQUENCE [LARGE SCALE GENOMIC DNA]</scope>
    <source>
        <strain evidence="10">DSM 10523 / SB164P1</strain>
    </source>
</reference>
<keyword evidence="5 6" id="KW-0472">Membrane</keyword>
<feature type="chain" id="PRO_5004016106" evidence="7">
    <location>
        <begin position="26"/>
        <end position="294"/>
    </location>
</feature>
<feature type="transmembrane region" description="Helical" evidence="6">
    <location>
        <begin position="92"/>
        <end position="111"/>
    </location>
</feature>
<comment type="subcellular location">
    <subcellularLocation>
        <location evidence="1">Cell membrane</location>
        <topology evidence="1">Multi-pass membrane protein</topology>
    </subcellularLocation>
</comment>
<organism evidence="9 10">
    <name type="scientific">Desulfocapsa sulfexigens (strain DSM 10523 / SB164P1)</name>
    <dbReference type="NCBI Taxonomy" id="1167006"/>
    <lineage>
        <taxon>Bacteria</taxon>
        <taxon>Pseudomonadati</taxon>
        <taxon>Thermodesulfobacteriota</taxon>
        <taxon>Desulfobulbia</taxon>
        <taxon>Desulfobulbales</taxon>
        <taxon>Desulfocapsaceae</taxon>
        <taxon>Desulfocapsa</taxon>
    </lineage>
</organism>
<keyword evidence="10" id="KW-1185">Reference proteome</keyword>